<evidence type="ECO:0000256" key="9">
    <source>
        <dbReference type="ARBA" id="ARBA00023180"/>
    </source>
</evidence>
<organism evidence="13 14">
    <name type="scientific">Ictalurus punctatus</name>
    <name type="common">Channel catfish</name>
    <name type="synonym">Silurus punctatus</name>
    <dbReference type="NCBI Taxonomy" id="7998"/>
    <lineage>
        <taxon>Eukaryota</taxon>
        <taxon>Metazoa</taxon>
        <taxon>Chordata</taxon>
        <taxon>Craniata</taxon>
        <taxon>Vertebrata</taxon>
        <taxon>Euteleostomi</taxon>
        <taxon>Actinopterygii</taxon>
        <taxon>Neopterygii</taxon>
        <taxon>Teleostei</taxon>
        <taxon>Ostariophysi</taxon>
        <taxon>Siluriformes</taxon>
        <taxon>Ictaluridae</taxon>
        <taxon>Ictalurus</taxon>
    </lineage>
</organism>
<keyword evidence="8" id="KW-0675">Receptor</keyword>
<dbReference type="GO" id="GO:0071222">
    <property type="term" value="P:cellular response to lipopolysaccharide"/>
    <property type="evidence" value="ECO:0007669"/>
    <property type="project" value="TreeGrafter"/>
</dbReference>
<comment type="subcellular location">
    <subcellularLocation>
        <location evidence="1">Cell membrane</location>
        <topology evidence="1">Single-pass type I membrane protein</topology>
    </subcellularLocation>
</comment>
<dbReference type="SMART" id="SM00409">
    <property type="entry name" value="IG"/>
    <property type="match status" value="1"/>
</dbReference>
<evidence type="ECO:0000256" key="6">
    <source>
        <dbReference type="ARBA" id="ARBA00023136"/>
    </source>
</evidence>
<keyword evidence="3 11" id="KW-0812">Transmembrane</keyword>
<dbReference type="InterPro" id="IPR013106">
    <property type="entry name" value="Ig_V-set"/>
</dbReference>
<dbReference type="InterPro" id="IPR051713">
    <property type="entry name" value="T-cell_Activation_Regulation"/>
</dbReference>
<keyword evidence="9" id="KW-0325">Glycoprotein</keyword>
<gene>
    <name evidence="14 15" type="primary">LOC108259612</name>
</gene>
<evidence type="ECO:0000256" key="5">
    <source>
        <dbReference type="ARBA" id="ARBA00022989"/>
    </source>
</evidence>
<evidence type="ECO:0000256" key="4">
    <source>
        <dbReference type="ARBA" id="ARBA00022729"/>
    </source>
</evidence>
<dbReference type="GO" id="GO:0031295">
    <property type="term" value="P:T cell costimulation"/>
    <property type="evidence" value="ECO:0007669"/>
    <property type="project" value="TreeGrafter"/>
</dbReference>
<dbReference type="PROSITE" id="PS50835">
    <property type="entry name" value="IG_LIKE"/>
    <property type="match status" value="1"/>
</dbReference>
<keyword evidence="13" id="KW-1185">Reference proteome</keyword>
<protein>
    <submittedName>
        <fullName evidence="14 15">CD276 antigen homolog isoform X1</fullName>
    </submittedName>
</protein>
<reference evidence="14 15" key="2">
    <citation type="submission" date="2025-04" db="UniProtKB">
        <authorList>
            <consortium name="RefSeq"/>
        </authorList>
    </citation>
    <scope>IDENTIFICATION</scope>
    <source>
        <tissue evidence="14 15">Blood</tissue>
    </source>
</reference>
<name>A0A9F7R2T0_ICTPU</name>
<dbReference type="PANTHER" id="PTHR25466">
    <property type="entry name" value="T-LYMPHOCYTE ACTIVATION ANTIGEN"/>
    <property type="match status" value="1"/>
</dbReference>
<proteinExistence type="predicted"/>
<evidence type="ECO:0000259" key="12">
    <source>
        <dbReference type="PROSITE" id="PS50835"/>
    </source>
</evidence>
<dbReference type="GO" id="GO:0007166">
    <property type="term" value="P:cell surface receptor signaling pathway"/>
    <property type="evidence" value="ECO:0007669"/>
    <property type="project" value="TreeGrafter"/>
</dbReference>
<evidence type="ECO:0000313" key="15">
    <source>
        <dbReference type="RefSeq" id="XP_053532741.1"/>
    </source>
</evidence>
<keyword evidence="2" id="KW-1003">Cell membrane</keyword>
<dbReference type="InterPro" id="IPR036179">
    <property type="entry name" value="Ig-like_dom_sf"/>
</dbReference>
<evidence type="ECO:0000256" key="2">
    <source>
        <dbReference type="ARBA" id="ARBA00022475"/>
    </source>
</evidence>
<evidence type="ECO:0000256" key="11">
    <source>
        <dbReference type="SAM" id="Phobius"/>
    </source>
</evidence>
<dbReference type="RefSeq" id="XP_053532741.1">
    <property type="nucleotide sequence ID" value="XM_053676766.1"/>
</dbReference>
<keyword evidence="4" id="KW-0732">Signal</keyword>
<evidence type="ECO:0000256" key="7">
    <source>
        <dbReference type="ARBA" id="ARBA00023157"/>
    </source>
</evidence>
<evidence type="ECO:0000256" key="8">
    <source>
        <dbReference type="ARBA" id="ARBA00023170"/>
    </source>
</evidence>
<feature type="domain" description="Ig-like" evidence="12">
    <location>
        <begin position="83"/>
        <end position="172"/>
    </location>
</feature>
<keyword evidence="6 11" id="KW-0472">Membrane</keyword>
<keyword evidence="5 11" id="KW-1133">Transmembrane helix</keyword>
<dbReference type="GO" id="GO:0042130">
    <property type="term" value="P:negative regulation of T cell proliferation"/>
    <property type="evidence" value="ECO:0007669"/>
    <property type="project" value="TreeGrafter"/>
</dbReference>
<evidence type="ECO:0000256" key="10">
    <source>
        <dbReference type="ARBA" id="ARBA00023319"/>
    </source>
</evidence>
<dbReference type="Pfam" id="PF07686">
    <property type="entry name" value="V-set"/>
    <property type="match status" value="1"/>
</dbReference>
<dbReference type="InterPro" id="IPR003599">
    <property type="entry name" value="Ig_sub"/>
</dbReference>
<evidence type="ECO:0000256" key="3">
    <source>
        <dbReference type="ARBA" id="ARBA00022692"/>
    </source>
</evidence>
<dbReference type="AlphaFoldDB" id="A0A9F7R2T0"/>
<evidence type="ECO:0000256" key="1">
    <source>
        <dbReference type="ARBA" id="ARBA00004251"/>
    </source>
</evidence>
<accession>A0A9F7R2T0</accession>
<feature type="transmembrane region" description="Helical" evidence="11">
    <location>
        <begin position="49"/>
        <end position="68"/>
    </location>
</feature>
<reference evidence="13" key="1">
    <citation type="journal article" date="2016" name="Nat. Commun.">
        <title>The channel catfish genome sequence provides insights into the evolution of scale formation in teleosts.</title>
        <authorList>
            <person name="Liu Z."/>
            <person name="Liu S."/>
            <person name="Yao J."/>
            <person name="Bao L."/>
            <person name="Zhang J."/>
            <person name="Li Y."/>
            <person name="Jiang C."/>
            <person name="Sun L."/>
            <person name="Wang R."/>
            <person name="Zhang Y."/>
            <person name="Zhou T."/>
            <person name="Zeng Q."/>
            <person name="Fu Q."/>
            <person name="Gao S."/>
            <person name="Li N."/>
            <person name="Koren S."/>
            <person name="Jiang Y."/>
            <person name="Zimin A."/>
            <person name="Xu P."/>
            <person name="Phillippy A.M."/>
            <person name="Geng X."/>
            <person name="Song L."/>
            <person name="Sun F."/>
            <person name="Li C."/>
            <person name="Wang X."/>
            <person name="Chen A."/>
            <person name="Jin Y."/>
            <person name="Yuan Z."/>
            <person name="Yang Y."/>
            <person name="Tan S."/>
            <person name="Peatman E."/>
            <person name="Lu J."/>
            <person name="Qin Z."/>
            <person name="Dunham R."/>
            <person name="Li Z."/>
            <person name="Sonstegard T."/>
            <person name="Feng J."/>
            <person name="Danzmann R.G."/>
            <person name="Schroeder S."/>
            <person name="Scheffler B."/>
            <person name="Duke M.V."/>
            <person name="Ballard L."/>
            <person name="Kucuktas H."/>
            <person name="Kaltenboeck L."/>
            <person name="Liu H."/>
            <person name="Armbruster J."/>
            <person name="Xie Y."/>
            <person name="Kirby M.L."/>
            <person name="Tian Y."/>
            <person name="Flanagan M.E."/>
            <person name="Mu W."/>
            <person name="Waldbieser G.C."/>
        </authorList>
    </citation>
    <scope>NUCLEOTIDE SEQUENCE [LARGE SCALE GENOMIC DNA]</scope>
    <source>
        <strain evidence="13">SDA103</strain>
    </source>
</reference>
<dbReference type="FunFam" id="2.60.40.10:FF:000142">
    <property type="entry name" value="V-set domain-containing T-cell activation inhibitor 1"/>
    <property type="match status" value="1"/>
</dbReference>
<dbReference type="KEGG" id="ipu:108259612"/>
<dbReference type="RefSeq" id="XP_053532740.1">
    <property type="nucleotide sequence ID" value="XM_053676765.1"/>
</dbReference>
<dbReference type="InterPro" id="IPR007110">
    <property type="entry name" value="Ig-like_dom"/>
</dbReference>
<dbReference type="SUPFAM" id="SSF48726">
    <property type="entry name" value="Immunoglobulin"/>
    <property type="match status" value="1"/>
</dbReference>
<evidence type="ECO:0000313" key="14">
    <source>
        <dbReference type="RefSeq" id="XP_053532740.1"/>
    </source>
</evidence>
<dbReference type="OrthoDB" id="9898017at2759"/>
<dbReference type="InterPro" id="IPR013783">
    <property type="entry name" value="Ig-like_fold"/>
</dbReference>
<dbReference type="Gene3D" id="2.60.40.10">
    <property type="entry name" value="Immunoglobulins"/>
    <property type="match status" value="1"/>
</dbReference>
<dbReference type="GO" id="GO:0009897">
    <property type="term" value="C:external side of plasma membrane"/>
    <property type="evidence" value="ECO:0007669"/>
    <property type="project" value="TreeGrafter"/>
</dbReference>
<dbReference type="PANTHER" id="PTHR25466:SF14">
    <property type="entry name" value="BUTYROPHILIN SUBFAMILY 2 MEMBER A2-LIKE-RELATED"/>
    <property type="match status" value="1"/>
</dbReference>
<keyword evidence="7" id="KW-1015">Disulfide bond</keyword>
<dbReference type="GO" id="GO:0006955">
    <property type="term" value="P:immune response"/>
    <property type="evidence" value="ECO:0007669"/>
    <property type="project" value="TreeGrafter"/>
</dbReference>
<dbReference type="GO" id="GO:0042102">
    <property type="term" value="P:positive regulation of T cell proliferation"/>
    <property type="evidence" value="ECO:0007669"/>
    <property type="project" value="TreeGrafter"/>
</dbReference>
<evidence type="ECO:0000313" key="13">
    <source>
        <dbReference type="Proteomes" id="UP000221080"/>
    </source>
</evidence>
<dbReference type="Proteomes" id="UP000221080">
    <property type="component" value="Chromosome 27"/>
</dbReference>
<sequence>MLVKILLLISTHWLMLKMKTDQGLNQETLQLSVSVSTSPELSLLSLSRIFALACVTVWIFCFTFLLLIHTVSLQSVPVEGVLGKSVILPCLLERNLQEVYWRYNDSRTVCDISDGKEDFAEQDPAYKDRVTISPSEIKKGNFSITLRKVKESDAGPYTCIAPNIKTVNLELTVKERRTAPGNGDSLRRADGLLTLLLGCALLYSLTF</sequence>
<dbReference type="GeneID" id="108259612"/>
<keyword evidence="10" id="KW-0393">Immunoglobulin domain</keyword>